<evidence type="ECO:0000313" key="1">
    <source>
        <dbReference type="EMBL" id="KAG5615868.1"/>
    </source>
</evidence>
<comment type="caution">
    <text evidence="1">The sequence shown here is derived from an EMBL/GenBank/DDBJ whole genome shotgun (WGS) entry which is preliminary data.</text>
</comment>
<protein>
    <recommendedName>
        <fullName evidence="3">Reverse transcriptase zinc-binding domain-containing protein</fullName>
    </recommendedName>
</protein>
<gene>
    <name evidence="1" type="ORF">H5410_015692</name>
</gene>
<reference evidence="1 2" key="1">
    <citation type="submission" date="2020-09" db="EMBL/GenBank/DDBJ databases">
        <title>De no assembly of potato wild relative species, Solanum commersonii.</title>
        <authorList>
            <person name="Cho K."/>
        </authorList>
    </citation>
    <scope>NUCLEOTIDE SEQUENCE [LARGE SCALE GENOMIC DNA]</scope>
    <source>
        <strain evidence="1">LZ3.2</strain>
        <tissue evidence="1">Leaf</tissue>
    </source>
</reference>
<dbReference type="AlphaFoldDB" id="A0A9J5ZV59"/>
<dbReference type="OrthoDB" id="1002509at2759"/>
<organism evidence="1 2">
    <name type="scientific">Solanum commersonii</name>
    <name type="common">Commerson's wild potato</name>
    <name type="synonym">Commerson's nightshade</name>
    <dbReference type="NCBI Taxonomy" id="4109"/>
    <lineage>
        <taxon>Eukaryota</taxon>
        <taxon>Viridiplantae</taxon>
        <taxon>Streptophyta</taxon>
        <taxon>Embryophyta</taxon>
        <taxon>Tracheophyta</taxon>
        <taxon>Spermatophyta</taxon>
        <taxon>Magnoliopsida</taxon>
        <taxon>eudicotyledons</taxon>
        <taxon>Gunneridae</taxon>
        <taxon>Pentapetalae</taxon>
        <taxon>asterids</taxon>
        <taxon>lamiids</taxon>
        <taxon>Solanales</taxon>
        <taxon>Solanaceae</taxon>
        <taxon>Solanoideae</taxon>
        <taxon>Solaneae</taxon>
        <taxon>Solanum</taxon>
    </lineage>
</organism>
<dbReference type="Proteomes" id="UP000824120">
    <property type="component" value="Chromosome 3"/>
</dbReference>
<evidence type="ECO:0000313" key="2">
    <source>
        <dbReference type="Proteomes" id="UP000824120"/>
    </source>
</evidence>
<proteinExistence type="predicted"/>
<keyword evidence="2" id="KW-1185">Reference proteome</keyword>
<dbReference type="EMBL" id="JACXVP010000003">
    <property type="protein sequence ID" value="KAG5615868.1"/>
    <property type="molecule type" value="Genomic_DNA"/>
</dbReference>
<sequence length="84" mass="9873">MEVLSRPSKFMEHDNWITKPINSTYGVSLWRSTRILWPGLRNQVSIGVLNGRLTSFWNDIWLWNGALKDLFCHICSNFMTNRDS</sequence>
<evidence type="ECO:0008006" key="3">
    <source>
        <dbReference type="Google" id="ProtNLM"/>
    </source>
</evidence>
<name>A0A9J5ZV59_SOLCO</name>
<accession>A0A9J5ZV59</accession>